<organism evidence="2 3">
    <name type="scientific">Macrophomina phaseolina</name>
    <dbReference type="NCBI Taxonomy" id="35725"/>
    <lineage>
        <taxon>Eukaryota</taxon>
        <taxon>Fungi</taxon>
        <taxon>Dikarya</taxon>
        <taxon>Ascomycota</taxon>
        <taxon>Pezizomycotina</taxon>
        <taxon>Dothideomycetes</taxon>
        <taxon>Dothideomycetes incertae sedis</taxon>
        <taxon>Botryosphaeriales</taxon>
        <taxon>Botryosphaeriaceae</taxon>
        <taxon>Macrophomina</taxon>
    </lineage>
</organism>
<keyword evidence="3" id="KW-1185">Reference proteome</keyword>
<evidence type="ECO:0000256" key="1">
    <source>
        <dbReference type="SAM" id="MobiDB-lite"/>
    </source>
</evidence>
<feature type="region of interest" description="Disordered" evidence="1">
    <location>
        <begin position="63"/>
        <end position="87"/>
    </location>
</feature>
<proteinExistence type="predicted"/>
<name>A0ABQ8FRP4_9PEZI</name>
<evidence type="ECO:0000313" key="3">
    <source>
        <dbReference type="Proteomes" id="UP000774617"/>
    </source>
</evidence>
<evidence type="ECO:0000313" key="2">
    <source>
        <dbReference type="EMBL" id="KAH7018653.1"/>
    </source>
</evidence>
<sequence>MGGIFASVFNQSQGKSAAPDRPVRETLPCSRTHRPADAAATPAGILLKTREGYSLKAIKVTVEDNRSSRQDGSRLADQPARVEHTPCKENASILSLSHLTSALEHESRRAFRERMSTSTLHLMTSNLTFPTYRTSQTAVACYCPSRAARARRAQQQPRRRHVEVDFDICIAAERIHGFCYVRGQAEDARKSARVRAEARHDLESSAEHAEGRQLSKSFPVFYKHTIYEAQVPKNLLQEWYETICGLQAGIKKHTSMQYKRSKIGKASRSVNQTRSRHGRSLVPHQMLHKG</sequence>
<feature type="region of interest" description="Disordered" evidence="1">
    <location>
        <begin position="9"/>
        <end position="42"/>
    </location>
</feature>
<accession>A0ABQ8FRP4</accession>
<protein>
    <submittedName>
        <fullName evidence="2">Uncharacterized protein</fullName>
    </submittedName>
</protein>
<gene>
    <name evidence="2" type="ORF">B0J12DRAFT_705600</name>
</gene>
<reference evidence="2 3" key="1">
    <citation type="journal article" date="2021" name="Nat. Commun.">
        <title>Genetic determinants of endophytism in the Arabidopsis root mycobiome.</title>
        <authorList>
            <person name="Mesny F."/>
            <person name="Miyauchi S."/>
            <person name="Thiergart T."/>
            <person name="Pickel B."/>
            <person name="Atanasova L."/>
            <person name="Karlsson M."/>
            <person name="Huettel B."/>
            <person name="Barry K.W."/>
            <person name="Haridas S."/>
            <person name="Chen C."/>
            <person name="Bauer D."/>
            <person name="Andreopoulos W."/>
            <person name="Pangilinan J."/>
            <person name="LaButti K."/>
            <person name="Riley R."/>
            <person name="Lipzen A."/>
            <person name="Clum A."/>
            <person name="Drula E."/>
            <person name="Henrissat B."/>
            <person name="Kohler A."/>
            <person name="Grigoriev I.V."/>
            <person name="Martin F.M."/>
            <person name="Hacquard S."/>
        </authorList>
    </citation>
    <scope>NUCLEOTIDE SEQUENCE [LARGE SCALE GENOMIC DNA]</scope>
    <source>
        <strain evidence="2 3">MPI-SDFR-AT-0080</strain>
    </source>
</reference>
<dbReference type="Proteomes" id="UP000774617">
    <property type="component" value="Unassembled WGS sequence"/>
</dbReference>
<dbReference type="EMBL" id="JAGTJR010000071">
    <property type="protein sequence ID" value="KAH7018653.1"/>
    <property type="molecule type" value="Genomic_DNA"/>
</dbReference>
<comment type="caution">
    <text evidence="2">The sequence shown here is derived from an EMBL/GenBank/DDBJ whole genome shotgun (WGS) entry which is preliminary data.</text>
</comment>
<feature type="region of interest" description="Disordered" evidence="1">
    <location>
        <begin position="259"/>
        <end position="290"/>
    </location>
</feature>